<keyword evidence="3" id="KW-0805">Transcription regulation</keyword>
<dbReference type="GO" id="GO:0051123">
    <property type="term" value="P:RNA polymerase II preinitiation complex assembly"/>
    <property type="evidence" value="ECO:0007669"/>
    <property type="project" value="InterPro"/>
</dbReference>
<dbReference type="CDD" id="cd08048">
    <property type="entry name" value="HFD_TAF11"/>
    <property type="match status" value="1"/>
</dbReference>
<dbReference type="PANTHER" id="PTHR13218">
    <property type="entry name" value="TRANSCRIPTION INITIATION FACTOR TFIID SUBUNIT 11-RELATED"/>
    <property type="match status" value="1"/>
</dbReference>
<dbReference type="InterPro" id="IPR045127">
    <property type="entry name" value="TAF11-like"/>
</dbReference>
<accession>A0AAV0AYC8</accession>
<dbReference type="PANTHER" id="PTHR13218:SF8">
    <property type="entry name" value="TRANSCRIPTION INITIATION FACTOR TFIID SUBUNIT 11"/>
    <property type="match status" value="1"/>
</dbReference>
<comment type="similarity">
    <text evidence="2">Belongs to the TAF11 family.</text>
</comment>
<dbReference type="Gene3D" id="1.10.20.10">
    <property type="entry name" value="Histone, subunit A"/>
    <property type="match status" value="1"/>
</dbReference>
<dbReference type="GO" id="GO:0005669">
    <property type="term" value="C:transcription factor TFIID complex"/>
    <property type="evidence" value="ECO:0007669"/>
    <property type="project" value="InterPro"/>
</dbReference>
<dbReference type="GO" id="GO:0046982">
    <property type="term" value="F:protein heterodimerization activity"/>
    <property type="evidence" value="ECO:0007669"/>
    <property type="project" value="InterPro"/>
</dbReference>
<dbReference type="InterPro" id="IPR009072">
    <property type="entry name" value="Histone-fold"/>
</dbReference>
<protein>
    <submittedName>
        <fullName evidence="9">HTAFII28-like protein conserved region-domain-containing protein</fullName>
    </submittedName>
</protein>
<dbReference type="EMBL" id="CALTRL010000210">
    <property type="protein sequence ID" value="CAH7667165.1"/>
    <property type="molecule type" value="Genomic_DNA"/>
</dbReference>
<dbReference type="AlphaFoldDB" id="A0AAV0AYC8"/>
<evidence type="ECO:0000259" key="7">
    <source>
        <dbReference type="Pfam" id="PF04719"/>
    </source>
</evidence>
<comment type="subcellular location">
    <subcellularLocation>
        <location evidence="1">Nucleus</location>
    </subcellularLocation>
</comment>
<organism evidence="9 10">
    <name type="scientific">Phakopsora pachyrhizi</name>
    <name type="common">Asian soybean rust disease fungus</name>
    <dbReference type="NCBI Taxonomy" id="170000"/>
    <lineage>
        <taxon>Eukaryota</taxon>
        <taxon>Fungi</taxon>
        <taxon>Dikarya</taxon>
        <taxon>Basidiomycota</taxon>
        <taxon>Pucciniomycotina</taxon>
        <taxon>Pucciniomycetes</taxon>
        <taxon>Pucciniales</taxon>
        <taxon>Phakopsoraceae</taxon>
        <taxon>Phakopsora</taxon>
    </lineage>
</organism>
<dbReference type="EMBL" id="CALTRL010002344">
    <property type="protein sequence ID" value="CAH7675435.1"/>
    <property type="molecule type" value="Genomic_DNA"/>
</dbReference>
<dbReference type="Proteomes" id="UP001153365">
    <property type="component" value="Unassembled WGS sequence"/>
</dbReference>
<evidence type="ECO:0000313" key="9">
    <source>
        <dbReference type="EMBL" id="CAH7675435.1"/>
    </source>
</evidence>
<proteinExistence type="inferred from homology"/>
<dbReference type="SUPFAM" id="SSF47113">
    <property type="entry name" value="Histone-fold"/>
    <property type="match status" value="1"/>
</dbReference>
<keyword evidence="10" id="KW-1185">Reference proteome</keyword>
<feature type="domain" description="TAFII28-like protein" evidence="7">
    <location>
        <begin position="81"/>
        <end position="165"/>
    </location>
</feature>
<reference evidence="9" key="1">
    <citation type="submission" date="2022-06" db="EMBL/GenBank/DDBJ databases">
        <authorList>
            <consortium name="SYNGENTA / RWTH Aachen University"/>
        </authorList>
    </citation>
    <scope>NUCLEOTIDE SEQUENCE</scope>
</reference>
<evidence type="ECO:0000256" key="2">
    <source>
        <dbReference type="ARBA" id="ARBA00009788"/>
    </source>
</evidence>
<evidence type="ECO:0000256" key="6">
    <source>
        <dbReference type="SAM" id="MobiDB-lite"/>
    </source>
</evidence>
<keyword evidence="4" id="KW-0804">Transcription</keyword>
<evidence type="ECO:0000256" key="3">
    <source>
        <dbReference type="ARBA" id="ARBA00023015"/>
    </source>
</evidence>
<name>A0AAV0AYC8_PHAPC</name>
<evidence type="ECO:0000256" key="5">
    <source>
        <dbReference type="ARBA" id="ARBA00023242"/>
    </source>
</evidence>
<evidence type="ECO:0000313" key="10">
    <source>
        <dbReference type="Proteomes" id="UP001153365"/>
    </source>
</evidence>
<dbReference type="Pfam" id="PF04719">
    <property type="entry name" value="TAFII28"/>
    <property type="match status" value="1"/>
</dbReference>
<evidence type="ECO:0000313" key="8">
    <source>
        <dbReference type="EMBL" id="CAH7667165.1"/>
    </source>
</evidence>
<evidence type="ECO:0000256" key="1">
    <source>
        <dbReference type="ARBA" id="ARBA00004123"/>
    </source>
</evidence>
<dbReference type="InterPro" id="IPR006809">
    <property type="entry name" value="TAFII28_dom"/>
</dbReference>
<comment type="caution">
    <text evidence="9">The sequence shown here is derived from an EMBL/GenBank/DDBJ whole genome shotgun (WGS) entry which is preliminary data.</text>
</comment>
<keyword evidence="5" id="KW-0539">Nucleus</keyword>
<evidence type="ECO:0000256" key="4">
    <source>
        <dbReference type="ARBA" id="ARBA00023163"/>
    </source>
</evidence>
<feature type="region of interest" description="Disordered" evidence="6">
    <location>
        <begin position="1"/>
        <end position="63"/>
    </location>
</feature>
<gene>
    <name evidence="9" type="ORF">PPACK8108_LOCUS10451</name>
    <name evidence="8" type="ORF">PPACK8108_LOCUS1556</name>
</gene>
<dbReference type="GO" id="GO:0016251">
    <property type="term" value="F:RNA polymerase II general transcription initiation factor activity"/>
    <property type="evidence" value="ECO:0007669"/>
    <property type="project" value="TreeGrafter"/>
</dbReference>
<sequence>MRRKSSQHKVRDESENSYSQALGVVYNNNNNRLNEDEEQNEQARIENENDAEEDENPKVLDDDDYTIRKRDDLANKDKLKILLENFDPQQMDRYTEYRNSGLAKANVKKLANVILQQSVSDRVTVVTRGLAKVFVGHMVEKALEVQRRRGGSGPLTAYDLKEAYRAHLAERDRGGSDRRKMFCK</sequence>